<dbReference type="InterPro" id="IPR053157">
    <property type="entry name" value="Sterol_Uptake_Regulator"/>
</dbReference>
<evidence type="ECO:0000313" key="4">
    <source>
        <dbReference type="Proteomes" id="UP000554235"/>
    </source>
</evidence>
<accession>A0A8H4KZ16</accession>
<keyword evidence="4" id="KW-1185">Reference proteome</keyword>
<comment type="caution">
    <text evidence="3">The sequence shown here is derived from an EMBL/GenBank/DDBJ whole genome shotgun (WGS) entry which is preliminary data.</text>
</comment>
<sequence length="387" mass="42646">MHGRYIPGKGLQLMIYLEDPPSTDRQLLEARHQDSGSDIRVSTDNETNPHTPSSGAGKPASASEQEAGSSTDRVDLFAYFSNLFTNKPNPHLSDIELMHHFTAVSYRTLTPDQISQDLLQHGIPRLALSNAFLLHQILALSGYHLAYLVKENRRAYLIQATQHQNMAICGLRAVLSRPLTSDNTHAIFATSILLTASTLSALPTDNRYNTSLDAVGSIIDIFILIKGINTICVIFLQEVKTGPLARLLDKKTCPELPTADPRLNALRTQLEMLQSLLAGPDIACNLRSAIGGAIAATERCSTGVLSKHSHEYSVALRAAFLWPILIPVEYVDLVRQREPLALAVLVSYCTILRMAESDSWVMNHWADSLIGCLRNHLHGGPYEQLII</sequence>
<feature type="region of interest" description="Disordered" evidence="2">
    <location>
        <begin position="29"/>
        <end position="67"/>
    </location>
</feature>
<protein>
    <submittedName>
        <fullName evidence="3">Fungal Zn binuclear cluster domain-containing</fullName>
    </submittedName>
</protein>
<dbReference type="AlphaFoldDB" id="A0A8H4KZ16"/>
<feature type="compositionally biased region" description="Basic and acidic residues" evidence="2">
    <location>
        <begin position="29"/>
        <end position="43"/>
    </location>
</feature>
<organism evidence="3 4">
    <name type="scientific">Fusarium albosuccineum</name>
    <dbReference type="NCBI Taxonomy" id="1237068"/>
    <lineage>
        <taxon>Eukaryota</taxon>
        <taxon>Fungi</taxon>
        <taxon>Dikarya</taxon>
        <taxon>Ascomycota</taxon>
        <taxon>Pezizomycotina</taxon>
        <taxon>Sordariomycetes</taxon>
        <taxon>Hypocreomycetidae</taxon>
        <taxon>Hypocreales</taxon>
        <taxon>Nectriaceae</taxon>
        <taxon>Fusarium</taxon>
        <taxon>Fusarium decemcellulare species complex</taxon>
    </lineage>
</organism>
<dbReference type="Proteomes" id="UP000554235">
    <property type="component" value="Unassembled WGS sequence"/>
</dbReference>
<keyword evidence="1" id="KW-0539">Nucleus</keyword>
<gene>
    <name evidence="3" type="ORF">FALBO_13185</name>
</gene>
<dbReference type="InterPro" id="IPR021858">
    <property type="entry name" value="Fun_TF"/>
</dbReference>
<feature type="compositionally biased region" description="Low complexity" evidence="2">
    <location>
        <begin position="52"/>
        <end position="63"/>
    </location>
</feature>
<dbReference type="EMBL" id="JAADYS010002031">
    <property type="protein sequence ID" value="KAF4460045.1"/>
    <property type="molecule type" value="Genomic_DNA"/>
</dbReference>
<name>A0A8H4KZ16_9HYPO</name>
<dbReference type="GO" id="GO:0001228">
    <property type="term" value="F:DNA-binding transcription activator activity, RNA polymerase II-specific"/>
    <property type="evidence" value="ECO:0007669"/>
    <property type="project" value="TreeGrafter"/>
</dbReference>
<proteinExistence type="predicted"/>
<dbReference type="PANTHER" id="PTHR47784">
    <property type="entry name" value="STEROL UPTAKE CONTROL PROTEIN 2"/>
    <property type="match status" value="1"/>
</dbReference>
<dbReference type="Pfam" id="PF11951">
    <property type="entry name" value="Fungal_trans_2"/>
    <property type="match status" value="1"/>
</dbReference>
<evidence type="ECO:0000256" key="1">
    <source>
        <dbReference type="ARBA" id="ARBA00023242"/>
    </source>
</evidence>
<evidence type="ECO:0000313" key="3">
    <source>
        <dbReference type="EMBL" id="KAF4460045.1"/>
    </source>
</evidence>
<reference evidence="3 4" key="1">
    <citation type="submission" date="2020-01" db="EMBL/GenBank/DDBJ databases">
        <title>Identification and distribution of gene clusters putatively required for synthesis of sphingolipid metabolism inhibitors in phylogenetically diverse species of the filamentous fungus Fusarium.</title>
        <authorList>
            <person name="Kim H.-S."/>
            <person name="Busman M."/>
            <person name="Brown D.W."/>
            <person name="Divon H."/>
            <person name="Uhlig S."/>
            <person name="Proctor R.H."/>
        </authorList>
    </citation>
    <scope>NUCLEOTIDE SEQUENCE [LARGE SCALE GENOMIC DNA]</scope>
    <source>
        <strain evidence="3 4">NRRL 20459</strain>
    </source>
</reference>
<dbReference type="PANTHER" id="PTHR47784:SF5">
    <property type="entry name" value="STEROL UPTAKE CONTROL PROTEIN 2"/>
    <property type="match status" value="1"/>
</dbReference>
<dbReference type="OrthoDB" id="3546279at2759"/>
<evidence type="ECO:0000256" key="2">
    <source>
        <dbReference type="SAM" id="MobiDB-lite"/>
    </source>
</evidence>